<comment type="subunit">
    <text evidence="2 5">Homodecamer; pentamer of dimers.</text>
</comment>
<gene>
    <name evidence="5 7" type="primary">panB</name>
    <name evidence="7" type="ORF">ACFPP7_09625</name>
</gene>
<proteinExistence type="inferred from homology"/>
<feature type="binding site" evidence="5">
    <location>
        <position position="72"/>
    </location>
    <ligand>
        <name>Mg(2+)</name>
        <dbReference type="ChEBI" id="CHEBI:18420"/>
    </ligand>
</feature>
<evidence type="ECO:0000256" key="1">
    <source>
        <dbReference type="ARBA" id="ARBA00008676"/>
    </source>
</evidence>
<dbReference type="HAMAP" id="MF_00156">
    <property type="entry name" value="PanB"/>
    <property type="match status" value="1"/>
</dbReference>
<keyword evidence="5" id="KW-0479">Metal-binding</keyword>
<accession>A0ABW0Q8W0</accession>
<dbReference type="PANTHER" id="PTHR20881">
    <property type="entry name" value="3-METHYL-2-OXOBUTANOATE HYDROXYMETHYLTRANSFERASE"/>
    <property type="match status" value="1"/>
</dbReference>
<reference evidence="8" key="1">
    <citation type="journal article" date="2019" name="Int. J. Syst. Evol. Microbiol.">
        <title>The Global Catalogue of Microorganisms (GCM) 10K type strain sequencing project: providing services to taxonomists for standard genome sequencing and annotation.</title>
        <authorList>
            <consortium name="The Broad Institute Genomics Platform"/>
            <consortium name="The Broad Institute Genome Sequencing Center for Infectious Disease"/>
            <person name="Wu L."/>
            <person name="Ma J."/>
        </authorList>
    </citation>
    <scope>NUCLEOTIDE SEQUENCE [LARGE SCALE GENOMIC DNA]</scope>
    <source>
        <strain evidence="8">CGMCC 4.7277</strain>
    </source>
</reference>
<evidence type="ECO:0000256" key="4">
    <source>
        <dbReference type="ARBA" id="ARBA00022679"/>
    </source>
</evidence>
<dbReference type="NCBIfam" id="NF001452">
    <property type="entry name" value="PRK00311.1"/>
    <property type="match status" value="1"/>
</dbReference>
<evidence type="ECO:0000256" key="3">
    <source>
        <dbReference type="ARBA" id="ARBA00022655"/>
    </source>
</evidence>
<dbReference type="InterPro" id="IPR003700">
    <property type="entry name" value="Pantoate_hydroxy_MeTrfase"/>
</dbReference>
<dbReference type="InterPro" id="IPR040442">
    <property type="entry name" value="Pyrv_kinase-like_dom_sf"/>
</dbReference>
<evidence type="ECO:0000256" key="2">
    <source>
        <dbReference type="ARBA" id="ARBA00011424"/>
    </source>
</evidence>
<dbReference type="RefSeq" id="WP_068833109.1">
    <property type="nucleotide sequence ID" value="NZ_JBHSMX010000013.1"/>
</dbReference>
<dbReference type="CDD" id="cd06557">
    <property type="entry name" value="KPHMT-like"/>
    <property type="match status" value="1"/>
</dbReference>
<dbReference type="Pfam" id="PF02548">
    <property type="entry name" value="Pantoate_transf"/>
    <property type="match status" value="1"/>
</dbReference>
<dbReference type="Gene3D" id="3.20.20.60">
    <property type="entry name" value="Phosphoenolpyruvate-binding domains"/>
    <property type="match status" value="1"/>
</dbReference>
<sequence length="301" mass="31781">MSSTNVSTAPPGATPYGTLPPAATPSARKPMSLPRLREMHAQGEKITMLTAYDATFAAVADAAGVECILVGDSLGMVCQGLSSTVGVTLETMRHHTECVARGLRRAHATAWLIGDLPFGSYHESKEQALRSAVVLMQAGAHMVKLEGGGWTTETVRFLVERGIPVCAHLGLTPQTVHALGGYRVQGKTDESAAQLRREAIALQDAGASMMVLEMVPAALSAELTQQLTHCSTIGIGAGQGTAGQVLVLHDMLGMNLGKMPKFVRNFMEGDDNKSASVRGAMEAYVRAVKDGSFPVNATHAW</sequence>
<feature type="binding site" evidence="5">
    <location>
        <position position="144"/>
    </location>
    <ligand>
        <name>3-methyl-2-oxobutanoate</name>
        <dbReference type="ChEBI" id="CHEBI:11851"/>
    </ligand>
</feature>
<dbReference type="PIRSF" id="PIRSF000388">
    <property type="entry name" value="Pantoate_hydroxy_MeTrfase"/>
    <property type="match status" value="1"/>
</dbReference>
<evidence type="ECO:0000313" key="8">
    <source>
        <dbReference type="Proteomes" id="UP001596084"/>
    </source>
</evidence>
<dbReference type="NCBIfam" id="TIGR00222">
    <property type="entry name" value="panB"/>
    <property type="match status" value="1"/>
</dbReference>
<dbReference type="EC" id="2.1.2.11" evidence="5"/>
<protein>
    <recommendedName>
        <fullName evidence="5">3-methyl-2-oxobutanoate hydroxymethyltransferase</fullName>
        <ecNumber evidence="5">2.1.2.11</ecNumber>
    </recommendedName>
    <alternativeName>
        <fullName evidence="5">Ketopantoate hydroxymethyltransferase</fullName>
        <shortName evidence="5">KPHMT</shortName>
    </alternativeName>
</protein>
<evidence type="ECO:0000313" key="7">
    <source>
        <dbReference type="EMBL" id="MFC5521173.1"/>
    </source>
</evidence>
<dbReference type="EMBL" id="JBHSMX010000013">
    <property type="protein sequence ID" value="MFC5521173.1"/>
    <property type="molecule type" value="Genomic_DNA"/>
</dbReference>
<evidence type="ECO:0000256" key="5">
    <source>
        <dbReference type="HAMAP-Rule" id="MF_00156"/>
    </source>
</evidence>
<comment type="cofactor">
    <cofactor evidence="5">
        <name>Mg(2+)</name>
        <dbReference type="ChEBI" id="CHEBI:18420"/>
    </cofactor>
    <text evidence="5">Binds 1 Mg(2+) ion per subunit.</text>
</comment>
<dbReference type="SUPFAM" id="SSF51621">
    <property type="entry name" value="Phosphoenolpyruvate/pyruvate domain"/>
    <property type="match status" value="1"/>
</dbReference>
<keyword evidence="3 5" id="KW-0566">Pantothenate biosynthesis</keyword>
<dbReference type="GO" id="GO:0003864">
    <property type="term" value="F:3-methyl-2-oxobutanoate hydroxymethyltransferase activity"/>
    <property type="evidence" value="ECO:0007669"/>
    <property type="project" value="UniProtKB-EC"/>
</dbReference>
<evidence type="ECO:0000256" key="6">
    <source>
        <dbReference type="SAM" id="MobiDB-lite"/>
    </source>
</evidence>
<dbReference type="PANTHER" id="PTHR20881:SF0">
    <property type="entry name" value="3-METHYL-2-OXOBUTANOATE HYDROXYMETHYLTRANSFERASE"/>
    <property type="match status" value="1"/>
</dbReference>
<feature type="binding site" evidence="5">
    <location>
        <position position="115"/>
    </location>
    <ligand>
        <name>Mg(2+)</name>
        <dbReference type="ChEBI" id="CHEBI:18420"/>
    </ligand>
</feature>
<dbReference type="InterPro" id="IPR015813">
    <property type="entry name" value="Pyrv/PenolPyrv_kinase-like_dom"/>
</dbReference>
<keyword evidence="8" id="KW-1185">Reference proteome</keyword>
<organism evidence="7 8">
    <name type="scientific">Polaromonas jejuensis</name>
    <dbReference type="NCBI Taxonomy" id="457502"/>
    <lineage>
        <taxon>Bacteria</taxon>
        <taxon>Pseudomonadati</taxon>
        <taxon>Pseudomonadota</taxon>
        <taxon>Betaproteobacteria</taxon>
        <taxon>Burkholderiales</taxon>
        <taxon>Comamonadaceae</taxon>
        <taxon>Polaromonas</taxon>
    </lineage>
</organism>
<feature type="binding site" evidence="5">
    <location>
        <position position="146"/>
    </location>
    <ligand>
        <name>Mg(2+)</name>
        <dbReference type="ChEBI" id="CHEBI:18420"/>
    </ligand>
</feature>
<feature type="binding site" evidence="5">
    <location>
        <begin position="72"/>
        <end position="73"/>
    </location>
    <ligand>
        <name>3-methyl-2-oxobutanoate</name>
        <dbReference type="ChEBI" id="CHEBI:11851"/>
    </ligand>
</feature>
<comment type="function">
    <text evidence="5">Catalyzes the reversible reaction in which hydroxymethyl group from 5,10-methylenetetrahydrofolate is transferred onto alpha-ketoisovalerate to form ketopantoate.</text>
</comment>
<comment type="similarity">
    <text evidence="1 5">Belongs to the PanB family.</text>
</comment>
<keyword evidence="4 5" id="KW-0808">Transferase</keyword>
<comment type="caution">
    <text evidence="7">The sequence shown here is derived from an EMBL/GenBank/DDBJ whole genome shotgun (WGS) entry which is preliminary data.</text>
</comment>
<comment type="catalytic activity">
    <reaction evidence="5">
        <text>(6R)-5,10-methylene-5,6,7,8-tetrahydrofolate + 3-methyl-2-oxobutanoate + H2O = 2-dehydropantoate + (6S)-5,6,7,8-tetrahydrofolate</text>
        <dbReference type="Rhea" id="RHEA:11824"/>
        <dbReference type="ChEBI" id="CHEBI:11561"/>
        <dbReference type="ChEBI" id="CHEBI:11851"/>
        <dbReference type="ChEBI" id="CHEBI:15377"/>
        <dbReference type="ChEBI" id="CHEBI:15636"/>
        <dbReference type="ChEBI" id="CHEBI:57453"/>
        <dbReference type="EC" id="2.1.2.11"/>
    </reaction>
</comment>
<comment type="subcellular location">
    <subcellularLocation>
        <location evidence="5">Cytoplasm</location>
    </subcellularLocation>
</comment>
<name>A0ABW0Q8W0_9BURK</name>
<comment type="pathway">
    <text evidence="5">Cofactor biosynthesis; (R)-pantothenate biosynthesis; (R)-pantoate from 3-methyl-2-oxobutanoate: step 1/2.</text>
</comment>
<keyword evidence="5" id="KW-0963">Cytoplasm</keyword>
<feature type="region of interest" description="Disordered" evidence="6">
    <location>
        <begin position="1"/>
        <end position="31"/>
    </location>
</feature>
<dbReference type="Proteomes" id="UP001596084">
    <property type="component" value="Unassembled WGS sequence"/>
</dbReference>
<keyword evidence="5" id="KW-0460">Magnesium</keyword>
<feature type="active site" description="Proton acceptor" evidence="5">
    <location>
        <position position="213"/>
    </location>
</feature>
<feature type="binding site" evidence="5">
    <location>
        <position position="115"/>
    </location>
    <ligand>
        <name>3-methyl-2-oxobutanoate</name>
        <dbReference type="ChEBI" id="CHEBI:11851"/>
    </ligand>
</feature>